<feature type="signal peptide" evidence="1">
    <location>
        <begin position="1"/>
        <end position="21"/>
    </location>
</feature>
<dbReference type="RefSeq" id="WP_380041111.1">
    <property type="nucleotide sequence ID" value="NZ_JBHSEH010000022.1"/>
</dbReference>
<gene>
    <name evidence="2" type="ORF">ACFOZ9_15055</name>
</gene>
<accession>A0ABV8XTB1</accession>
<reference evidence="3" key="1">
    <citation type="journal article" date="2019" name="Int. J. Syst. Evol. Microbiol.">
        <title>The Global Catalogue of Microorganisms (GCM) 10K type strain sequencing project: providing services to taxonomists for standard genome sequencing and annotation.</title>
        <authorList>
            <consortium name="The Broad Institute Genomics Platform"/>
            <consortium name="The Broad Institute Genome Sequencing Center for Infectious Disease"/>
            <person name="Wu L."/>
            <person name="Ma J."/>
        </authorList>
    </citation>
    <scope>NUCLEOTIDE SEQUENCE [LARGE SCALE GENOMIC DNA]</scope>
    <source>
        <strain evidence="3">CCUG 56029</strain>
    </source>
</reference>
<organism evidence="2 3">
    <name type="scientific">Deinococcus navajonensis</name>
    <dbReference type="NCBI Taxonomy" id="309884"/>
    <lineage>
        <taxon>Bacteria</taxon>
        <taxon>Thermotogati</taxon>
        <taxon>Deinococcota</taxon>
        <taxon>Deinococci</taxon>
        <taxon>Deinococcales</taxon>
        <taxon>Deinococcaceae</taxon>
        <taxon>Deinococcus</taxon>
    </lineage>
</organism>
<dbReference type="PROSITE" id="PS51257">
    <property type="entry name" value="PROKAR_LIPOPROTEIN"/>
    <property type="match status" value="1"/>
</dbReference>
<protein>
    <submittedName>
        <fullName evidence="2">Uncharacterized protein</fullName>
    </submittedName>
</protein>
<feature type="chain" id="PRO_5046438508" evidence="1">
    <location>
        <begin position="22"/>
        <end position="166"/>
    </location>
</feature>
<sequence>MRRALVALLTLLTACAPAVFSAPGWQAVVLDTRVTVRLVDAREFGYCSVTLVGCTVPVGRDCLVLLDRRYFLNGTPRQQTLLLAHEIGHCLDGSRLAYSHGGFHDAGRVYGAYYASPVEGFAEGYARAYLAACGTNLAPLGWTRAGEAAAGCVIPDPRQVRPPSAS</sequence>
<dbReference type="EMBL" id="JBHSEH010000022">
    <property type="protein sequence ID" value="MFC4427535.1"/>
    <property type="molecule type" value="Genomic_DNA"/>
</dbReference>
<dbReference type="Proteomes" id="UP001595998">
    <property type="component" value="Unassembled WGS sequence"/>
</dbReference>
<keyword evidence="1" id="KW-0732">Signal</keyword>
<name>A0ABV8XTB1_9DEIO</name>
<comment type="caution">
    <text evidence="2">The sequence shown here is derived from an EMBL/GenBank/DDBJ whole genome shotgun (WGS) entry which is preliminary data.</text>
</comment>
<proteinExistence type="predicted"/>
<evidence type="ECO:0000256" key="1">
    <source>
        <dbReference type="SAM" id="SignalP"/>
    </source>
</evidence>
<keyword evidence="3" id="KW-1185">Reference proteome</keyword>
<evidence type="ECO:0000313" key="3">
    <source>
        <dbReference type="Proteomes" id="UP001595998"/>
    </source>
</evidence>
<evidence type="ECO:0000313" key="2">
    <source>
        <dbReference type="EMBL" id="MFC4427535.1"/>
    </source>
</evidence>